<dbReference type="InterPro" id="IPR050708">
    <property type="entry name" value="T6SS_VgrG/RHS"/>
</dbReference>
<dbReference type="EMBL" id="CP012670">
    <property type="protein sequence ID" value="AUX20925.1"/>
    <property type="molecule type" value="Genomic_DNA"/>
</dbReference>
<proteinExistence type="predicted"/>
<keyword evidence="1" id="KW-0677">Repeat</keyword>
<sequence length="169" mass="18139">MLAGEVSLNPGFTPFGFAGGLYDPHTGLVRFGARDYDPEIGRWTAKDPPLFDGGGTNLYGYALGDPVNRTDPTGRSATAIPWREVLIGAGAVAGAPAVAGAGLVGLYILLAMTLEDDRANETPEEKEERRRQALDDCIVACRATLSTREWSGDKFYRCKRNCLRSAGCP</sequence>
<evidence type="ECO:0000256" key="2">
    <source>
        <dbReference type="SAM" id="Phobius"/>
    </source>
</evidence>
<dbReference type="OrthoDB" id="5458729at2"/>
<evidence type="ECO:0000256" key="1">
    <source>
        <dbReference type="ARBA" id="ARBA00022737"/>
    </source>
</evidence>
<accession>A0A4P2PVT8</accession>
<dbReference type="AlphaFoldDB" id="A0A4P2PVT8"/>
<protein>
    <recommendedName>
        <fullName evidence="3">Teneurin-like YD-shell domain-containing protein</fullName>
    </recommendedName>
</protein>
<dbReference type="NCBIfam" id="TIGR03696">
    <property type="entry name" value="Rhs_assc_core"/>
    <property type="match status" value="1"/>
</dbReference>
<dbReference type="Proteomes" id="UP000295781">
    <property type="component" value="Chromosome"/>
</dbReference>
<name>A0A4P2PVT8_SORCE</name>
<evidence type="ECO:0000313" key="5">
    <source>
        <dbReference type="Proteomes" id="UP000295781"/>
    </source>
</evidence>
<keyword evidence="2" id="KW-1133">Transmembrane helix</keyword>
<dbReference type="PANTHER" id="PTHR32305:SF15">
    <property type="entry name" value="PROTEIN RHSA-RELATED"/>
    <property type="match status" value="1"/>
</dbReference>
<evidence type="ECO:0000259" key="3">
    <source>
        <dbReference type="Pfam" id="PF25023"/>
    </source>
</evidence>
<gene>
    <name evidence="4" type="ORF">SOCEGT47_014010</name>
</gene>
<feature type="domain" description="Teneurin-like YD-shell" evidence="3">
    <location>
        <begin position="8"/>
        <end position="52"/>
    </location>
</feature>
<reference evidence="4 5" key="1">
    <citation type="submission" date="2015-09" db="EMBL/GenBank/DDBJ databases">
        <title>Sorangium comparison.</title>
        <authorList>
            <person name="Zaburannyi N."/>
            <person name="Bunk B."/>
            <person name="Overmann J."/>
            <person name="Mueller R."/>
        </authorList>
    </citation>
    <scope>NUCLEOTIDE SEQUENCE [LARGE SCALE GENOMIC DNA]</scope>
    <source>
        <strain evidence="4 5">So ceGT47</strain>
    </source>
</reference>
<dbReference type="InterPro" id="IPR056823">
    <property type="entry name" value="TEN-like_YD-shell"/>
</dbReference>
<organism evidence="4 5">
    <name type="scientific">Sorangium cellulosum</name>
    <name type="common">Polyangium cellulosum</name>
    <dbReference type="NCBI Taxonomy" id="56"/>
    <lineage>
        <taxon>Bacteria</taxon>
        <taxon>Pseudomonadati</taxon>
        <taxon>Myxococcota</taxon>
        <taxon>Polyangia</taxon>
        <taxon>Polyangiales</taxon>
        <taxon>Polyangiaceae</taxon>
        <taxon>Sorangium</taxon>
    </lineage>
</organism>
<evidence type="ECO:0000313" key="4">
    <source>
        <dbReference type="EMBL" id="AUX20925.1"/>
    </source>
</evidence>
<keyword evidence="2" id="KW-0472">Membrane</keyword>
<dbReference type="PANTHER" id="PTHR32305">
    <property type="match status" value="1"/>
</dbReference>
<keyword evidence="2" id="KW-0812">Transmembrane</keyword>
<dbReference type="Gene3D" id="2.180.10.10">
    <property type="entry name" value="RHS repeat-associated core"/>
    <property type="match status" value="1"/>
</dbReference>
<feature type="transmembrane region" description="Helical" evidence="2">
    <location>
        <begin position="85"/>
        <end position="110"/>
    </location>
</feature>
<dbReference type="Pfam" id="PF25023">
    <property type="entry name" value="TEN_YD-shell"/>
    <property type="match status" value="1"/>
</dbReference>
<dbReference type="InterPro" id="IPR022385">
    <property type="entry name" value="Rhs_assc_core"/>
</dbReference>